<reference evidence="1" key="1">
    <citation type="journal article" date="2014" name="Front. Microbiol.">
        <title>High frequency of phylogenetically diverse reductive dehalogenase-homologous genes in deep subseafloor sedimentary metagenomes.</title>
        <authorList>
            <person name="Kawai M."/>
            <person name="Futagami T."/>
            <person name="Toyoda A."/>
            <person name="Takaki Y."/>
            <person name="Nishi S."/>
            <person name="Hori S."/>
            <person name="Arai W."/>
            <person name="Tsubouchi T."/>
            <person name="Morono Y."/>
            <person name="Uchiyama I."/>
            <person name="Ito T."/>
            <person name="Fujiyama A."/>
            <person name="Inagaki F."/>
            <person name="Takami H."/>
        </authorList>
    </citation>
    <scope>NUCLEOTIDE SEQUENCE</scope>
    <source>
        <strain evidence="1">Expedition CK06-06</strain>
    </source>
</reference>
<evidence type="ECO:0008006" key="2">
    <source>
        <dbReference type="Google" id="ProtNLM"/>
    </source>
</evidence>
<protein>
    <recommendedName>
        <fullName evidence="2">3-keto-disaccharide hydrolase domain-containing protein</fullName>
    </recommendedName>
</protein>
<feature type="non-terminal residue" evidence="1">
    <location>
        <position position="1"/>
    </location>
</feature>
<evidence type="ECO:0000313" key="1">
    <source>
        <dbReference type="EMBL" id="GAJ04283.1"/>
    </source>
</evidence>
<dbReference type="AlphaFoldDB" id="X1TG34"/>
<accession>X1TG34</accession>
<comment type="caution">
    <text evidence="1">The sequence shown here is derived from an EMBL/GenBank/DDBJ whole genome shotgun (WGS) entry which is preliminary data.</text>
</comment>
<dbReference type="EMBL" id="BARW01032920">
    <property type="protein sequence ID" value="GAJ04283.1"/>
    <property type="molecule type" value="Genomic_DNA"/>
</dbReference>
<gene>
    <name evidence="1" type="ORF">S12H4_51978</name>
</gene>
<sequence length="186" mass="20027">VDGAYDDFSDGIDDGWGHEFGDWVVLNGEYTATGEPGPPMSSILGRSFDDLVFDGDLRITKKGAAQLGIRVQDLSSTGVSNVGNGILLVIFPGGGSIYWHVIVDGVGEPQNVRPLGMRVSVEHPLHVRLEVVGDTYNAYVNGKLKNTLVDSTYHSGKLVVGVNLGYPTPTTWDNIQVKNLESRPSD</sequence>
<name>X1TG34_9ZZZZ</name>
<proteinExistence type="predicted"/>
<dbReference type="Gene3D" id="2.60.120.560">
    <property type="entry name" value="Exo-inulinase, domain 1"/>
    <property type="match status" value="1"/>
</dbReference>
<organism evidence="1">
    <name type="scientific">marine sediment metagenome</name>
    <dbReference type="NCBI Taxonomy" id="412755"/>
    <lineage>
        <taxon>unclassified sequences</taxon>
        <taxon>metagenomes</taxon>
        <taxon>ecological metagenomes</taxon>
    </lineage>
</organism>